<name>A0A839GNV3_9BACT</name>
<dbReference type="AlphaFoldDB" id="A0A839GNV3"/>
<comment type="pathway">
    <text evidence="1 9">Amino-acid biosynthesis; L-lysine biosynthesis via DAP pathway; (S)-tetrahydrodipicolinate from L-aspartate: step 1/4.</text>
</comment>
<feature type="domain" description="Aspartate/glutamate/uridylate kinase" evidence="10">
    <location>
        <begin position="1"/>
        <end position="280"/>
    </location>
</feature>
<evidence type="ECO:0000256" key="1">
    <source>
        <dbReference type="ARBA" id="ARBA00004766"/>
    </source>
</evidence>
<dbReference type="GO" id="GO:0009088">
    <property type="term" value="P:threonine biosynthetic process"/>
    <property type="evidence" value="ECO:0007669"/>
    <property type="project" value="UniProtKB-UniPathway"/>
</dbReference>
<dbReference type="Pfam" id="PF00696">
    <property type="entry name" value="AA_kinase"/>
    <property type="match status" value="1"/>
</dbReference>
<dbReference type="PANTHER" id="PTHR21499">
    <property type="entry name" value="ASPARTATE KINASE"/>
    <property type="match status" value="1"/>
</dbReference>
<evidence type="ECO:0000256" key="3">
    <source>
        <dbReference type="ARBA" id="ARBA00022679"/>
    </source>
</evidence>
<comment type="pathway">
    <text evidence="9">Amino-acid biosynthesis; L-threonine biosynthesis; L-threonine from L-aspartate: step 1/5.</text>
</comment>
<comment type="caution">
    <text evidence="11">The sequence shown here is derived from an EMBL/GenBank/DDBJ whole genome shotgun (WGS) entry which is preliminary data.</text>
</comment>
<evidence type="ECO:0000313" key="12">
    <source>
        <dbReference type="Proteomes" id="UP000563094"/>
    </source>
</evidence>
<dbReference type="GO" id="GO:0009090">
    <property type="term" value="P:homoserine biosynthetic process"/>
    <property type="evidence" value="ECO:0007669"/>
    <property type="project" value="TreeGrafter"/>
</dbReference>
<evidence type="ECO:0000256" key="6">
    <source>
        <dbReference type="ARBA" id="ARBA00022840"/>
    </source>
</evidence>
<dbReference type="PANTHER" id="PTHR21499:SF59">
    <property type="entry name" value="ASPARTOKINASE"/>
    <property type="match status" value="1"/>
</dbReference>
<evidence type="ECO:0000256" key="4">
    <source>
        <dbReference type="ARBA" id="ARBA00022741"/>
    </source>
</evidence>
<comment type="similarity">
    <text evidence="2 8">Belongs to the aspartokinase family.</text>
</comment>
<keyword evidence="6" id="KW-0067">ATP-binding</keyword>
<reference evidence="11 12" key="1">
    <citation type="submission" date="2020-08" db="EMBL/GenBank/DDBJ databases">
        <title>Genomic Encyclopedia of Type Strains, Phase IV (KMG-IV): sequencing the most valuable type-strain genomes for metagenomic binning, comparative biology and taxonomic classification.</title>
        <authorList>
            <person name="Goeker M."/>
        </authorList>
    </citation>
    <scope>NUCLEOTIDE SEQUENCE [LARGE SCALE GENOMIC DNA]</scope>
    <source>
        <strain evidence="11 12">DSM 29854</strain>
    </source>
</reference>
<sequence>MIVYKFGGASVKDAAAFRNIFQILSALSSAEKPLVVVSAMGKTTNALEEVFQLAHQGLSYTETLQNSQRYHLNILQELFPQQDAPVYEAVGKQFQELQDILTNVSPDDFDRQYDQVVSMGELLSSLILHHFLQAQGLANLWLDSRQYIRTDSTWREGKVDWEWTEAQMHAHLPAILEQQPVITQGFIAGTEQGATTTLGREGSDFSAAIFAYCLQAQSLTIWKDVPGLLNADPKLFEETIRYEEIAYQEAIEMAYYGASIIHPKTVQPLAKRCIPLYVKSFLHPQEPGTVIWNCQHSRIAPSFILKQNQCLLSFHTKDFGFISEENLSAIFQALSQYRLKINMMQNSAISFSVCTDYDAQRVPRLIEALTPEFVVLYNSPLHLYTIKNYDQESLEKIATGKEVLLEQRSRQTYQLVCRPAHAAR</sequence>
<dbReference type="Proteomes" id="UP000563094">
    <property type="component" value="Unassembled WGS sequence"/>
</dbReference>
<gene>
    <name evidence="11" type="ORF">FHS90_000218</name>
</gene>
<evidence type="ECO:0000256" key="5">
    <source>
        <dbReference type="ARBA" id="ARBA00022777"/>
    </source>
</evidence>
<accession>A0A839GNV3</accession>
<keyword evidence="5 8" id="KW-0418">Kinase</keyword>
<protein>
    <recommendedName>
        <fullName evidence="8">Aspartokinase</fullName>
        <ecNumber evidence="8">2.7.2.4</ecNumber>
    </recommendedName>
</protein>
<dbReference type="NCBIfam" id="TIGR00657">
    <property type="entry name" value="asp_kinases"/>
    <property type="match status" value="1"/>
</dbReference>
<evidence type="ECO:0000259" key="10">
    <source>
        <dbReference type="Pfam" id="PF00696"/>
    </source>
</evidence>
<dbReference type="GO" id="GO:0004072">
    <property type="term" value="F:aspartate kinase activity"/>
    <property type="evidence" value="ECO:0007669"/>
    <property type="project" value="UniProtKB-EC"/>
</dbReference>
<keyword evidence="9" id="KW-0028">Amino-acid biosynthesis</keyword>
<dbReference type="InterPro" id="IPR036393">
    <property type="entry name" value="AceGlu_kinase-like_sf"/>
</dbReference>
<dbReference type="GO" id="GO:0005829">
    <property type="term" value="C:cytosol"/>
    <property type="evidence" value="ECO:0007669"/>
    <property type="project" value="TreeGrafter"/>
</dbReference>
<keyword evidence="4" id="KW-0547">Nucleotide-binding</keyword>
<dbReference type="RefSeq" id="WP_182511246.1">
    <property type="nucleotide sequence ID" value="NZ_JACJIQ010000001.1"/>
</dbReference>
<dbReference type="UniPathway" id="UPA00051">
    <property type="reaction ID" value="UER00462"/>
</dbReference>
<evidence type="ECO:0000313" key="11">
    <source>
        <dbReference type="EMBL" id="MBA9075521.1"/>
    </source>
</evidence>
<dbReference type="InterPro" id="IPR042199">
    <property type="entry name" value="AsparK_Bifunc_asparK/hSer_DH"/>
</dbReference>
<evidence type="ECO:0000256" key="9">
    <source>
        <dbReference type="RuleBase" id="RU004249"/>
    </source>
</evidence>
<evidence type="ECO:0000256" key="7">
    <source>
        <dbReference type="ARBA" id="ARBA00047872"/>
    </source>
</evidence>
<dbReference type="UniPathway" id="UPA00034">
    <property type="reaction ID" value="UER00015"/>
</dbReference>
<dbReference type="GO" id="GO:0005524">
    <property type="term" value="F:ATP binding"/>
    <property type="evidence" value="ECO:0007669"/>
    <property type="project" value="UniProtKB-KW"/>
</dbReference>
<comment type="catalytic activity">
    <reaction evidence="7 8">
        <text>L-aspartate + ATP = 4-phospho-L-aspartate + ADP</text>
        <dbReference type="Rhea" id="RHEA:23776"/>
        <dbReference type="ChEBI" id="CHEBI:29991"/>
        <dbReference type="ChEBI" id="CHEBI:30616"/>
        <dbReference type="ChEBI" id="CHEBI:57535"/>
        <dbReference type="ChEBI" id="CHEBI:456216"/>
        <dbReference type="EC" id="2.7.2.4"/>
    </reaction>
</comment>
<organism evidence="11 12">
    <name type="scientific">Rufibacter quisquiliarum</name>
    <dbReference type="NCBI Taxonomy" id="1549639"/>
    <lineage>
        <taxon>Bacteria</taxon>
        <taxon>Pseudomonadati</taxon>
        <taxon>Bacteroidota</taxon>
        <taxon>Cytophagia</taxon>
        <taxon>Cytophagales</taxon>
        <taxon>Hymenobacteraceae</taxon>
        <taxon>Rufibacter</taxon>
    </lineage>
</organism>
<proteinExistence type="inferred from homology"/>
<evidence type="ECO:0000256" key="2">
    <source>
        <dbReference type="ARBA" id="ARBA00010122"/>
    </source>
</evidence>
<dbReference type="Gene3D" id="3.40.1160.10">
    <property type="entry name" value="Acetylglutamate kinase-like"/>
    <property type="match status" value="1"/>
</dbReference>
<dbReference type="EMBL" id="JACJIQ010000001">
    <property type="protein sequence ID" value="MBA9075521.1"/>
    <property type="molecule type" value="Genomic_DNA"/>
</dbReference>
<keyword evidence="3 8" id="KW-0808">Transferase</keyword>
<dbReference type="SUPFAM" id="SSF53633">
    <property type="entry name" value="Carbamate kinase-like"/>
    <property type="match status" value="1"/>
</dbReference>
<dbReference type="Gene3D" id="1.20.120.1320">
    <property type="entry name" value="Aspartokinase, catalytic domain"/>
    <property type="match status" value="1"/>
</dbReference>
<dbReference type="UniPathway" id="UPA00050">
    <property type="reaction ID" value="UER00461"/>
</dbReference>
<keyword evidence="12" id="KW-1185">Reference proteome</keyword>
<dbReference type="InterPro" id="IPR045865">
    <property type="entry name" value="ACT-like_dom_sf"/>
</dbReference>
<dbReference type="SUPFAM" id="SSF55021">
    <property type="entry name" value="ACT-like"/>
    <property type="match status" value="1"/>
</dbReference>
<comment type="pathway">
    <text evidence="9">Amino-acid biosynthesis; L-methionine biosynthesis via de novo pathway; L-homoserine from L-aspartate: step 1/3.</text>
</comment>
<dbReference type="EC" id="2.7.2.4" evidence="8"/>
<dbReference type="CDD" id="cd04243">
    <property type="entry name" value="AAK_AK-HSDH-like"/>
    <property type="match status" value="1"/>
</dbReference>
<dbReference type="InterPro" id="IPR001048">
    <property type="entry name" value="Asp/Glu/Uridylate_kinase"/>
</dbReference>
<dbReference type="GO" id="GO:0009089">
    <property type="term" value="P:lysine biosynthetic process via diaminopimelate"/>
    <property type="evidence" value="ECO:0007669"/>
    <property type="project" value="UniProtKB-UniPathway"/>
</dbReference>
<dbReference type="InterPro" id="IPR001341">
    <property type="entry name" value="Asp_kinase"/>
</dbReference>
<evidence type="ECO:0000256" key="8">
    <source>
        <dbReference type="RuleBase" id="RU003448"/>
    </source>
</evidence>